<feature type="transmembrane region" description="Helical" evidence="1">
    <location>
        <begin position="106"/>
        <end position="131"/>
    </location>
</feature>
<proteinExistence type="predicted"/>
<dbReference type="EMBL" id="QJKJ01012429">
    <property type="protein sequence ID" value="RDX68699.1"/>
    <property type="molecule type" value="Genomic_DNA"/>
</dbReference>
<evidence type="ECO:0000256" key="1">
    <source>
        <dbReference type="SAM" id="Phobius"/>
    </source>
</evidence>
<feature type="non-terminal residue" evidence="2">
    <location>
        <position position="1"/>
    </location>
</feature>
<evidence type="ECO:0000313" key="3">
    <source>
        <dbReference type="Proteomes" id="UP000257109"/>
    </source>
</evidence>
<comment type="caution">
    <text evidence="2">The sequence shown here is derived from an EMBL/GenBank/DDBJ whole genome shotgun (WGS) entry which is preliminary data.</text>
</comment>
<accession>A0A371ERX4</accession>
<keyword evidence="3" id="KW-1185">Reference proteome</keyword>
<dbReference type="Proteomes" id="UP000257109">
    <property type="component" value="Unassembled WGS sequence"/>
</dbReference>
<evidence type="ECO:0000313" key="2">
    <source>
        <dbReference type="EMBL" id="RDX68699.1"/>
    </source>
</evidence>
<gene>
    <name evidence="2" type="ORF">CR513_52285</name>
</gene>
<keyword evidence="1" id="KW-0472">Membrane</keyword>
<keyword evidence="1" id="KW-1133">Transmembrane helix</keyword>
<name>A0A371ERX4_MUCPR</name>
<protein>
    <submittedName>
        <fullName evidence="2">Uncharacterized protein</fullName>
    </submittedName>
</protein>
<reference evidence="2" key="1">
    <citation type="submission" date="2018-05" db="EMBL/GenBank/DDBJ databases">
        <title>Draft genome of Mucuna pruriens seed.</title>
        <authorList>
            <person name="Nnadi N.E."/>
            <person name="Vos R."/>
            <person name="Hasami M.H."/>
            <person name="Devisetty U.K."/>
            <person name="Aguiy J.C."/>
        </authorList>
    </citation>
    <scope>NUCLEOTIDE SEQUENCE [LARGE SCALE GENOMIC DNA]</scope>
    <source>
        <strain evidence="2">JCA_2017</strain>
    </source>
</reference>
<organism evidence="2 3">
    <name type="scientific">Mucuna pruriens</name>
    <name type="common">Velvet bean</name>
    <name type="synonym">Dolichos pruriens</name>
    <dbReference type="NCBI Taxonomy" id="157652"/>
    <lineage>
        <taxon>Eukaryota</taxon>
        <taxon>Viridiplantae</taxon>
        <taxon>Streptophyta</taxon>
        <taxon>Embryophyta</taxon>
        <taxon>Tracheophyta</taxon>
        <taxon>Spermatophyta</taxon>
        <taxon>Magnoliopsida</taxon>
        <taxon>eudicotyledons</taxon>
        <taxon>Gunneridae</taxon>
        <taxon>Pentapetalae</taxon>
        <taxon>rosids</taxon>
        <taxon>fabids</taxon>
        <taxon>Fabales</taxon>
        <taxon>Fabaceae</taxon>
        <taxon>Papilionoideae</taxon>
        <taxon>50 kb inversion clade</taxon>
        <taxon>NPAAA clade</taxon>
        <taxon>indigoferoid/millettioid clade</taxon>
        <taxon>Phaseoleae</taxon>
        <taxon>Mucuna</taxon>
    </lineage>
</organism>
<keyword evidence="1" id="KW-0812">Transmembrane</keyword>
<dbReference type="AlphaFoldDB" id="A0A371ERX4"/>
<sequence length="134" mass="14884">MSLVNQKHAYQLRDFKLSEEVECCIEEEVESRRARCEVGPPPPQVILTAQLEVAKHNGYFGTSDNEDGEDQEEEAEDVIDVRIKKSSMKTAPNGSIPPIRTEKTGFMYHACSGICLGILFVFTGFSIAGFLNPT</sequence>